<dbReference type="AlphaFoldDB" id="A0AAV3T2M4"/>
<reference evidence="1 2" key="1">
    <citation type="journal article" date="2019" name="Int. J. Syst. Evol. Microbiol.">
        <title>The Global Catalogue of Microorganisms (GCM) 10K type strain sequencing project: providing services to taxonomists for standard genome sequencing and annotation.</title>
        <authorList>
            <consortium name="The Broad Institute Genomics Platform"/>
            <consortium name="The Broad Institute Genome Sequencing Center for Infectious Disease"/>
            <person name="Wu L."/>
            <person name="Ma J."/>
        </authorList>
    </citation>
    <scope>NUCLEOTIDE SEQUENCE [LARGE SCALE GENOMIC DNA]</scope>
    <source>
        <strain evidence="1 2">JCM 16327</strain>
    </source>
</reference>
<dbReference type="Proteomes" id="UP001500194">
    <property type="component" value="Unassembled WGS sequence"/>
</dbReference>
<evidence type="ECO:0000313" key="2">
    <source>
        <dbReference type="Proteomes" id="UP001500194"/>
    </source>
</evidence>
<dbReference type="RefSeq" id="WP_343750091.1">
    <property type="nucleotide sequence ID" value="NZ_BAAADU010000002.1"/>
</dbReference>
<proteinExistence type="predicted"/>
<protein>
    <recommendedName>
        <fullName evidence="3">CHAT domain-containing protein</fullName>
    </recommendedName>
</protein>
<evidence type="ECO:0000313" key="1">
    <source>
        <dbReference type="EMBL" id="GAA0655836.1"/>
    </source>
</evidence>
<comment type="caution">
    <text evidence="1">The sequence shown here is derived from an EMBL/GenBank/DDBJ whole genome shotgun (WGS) entry which is preliminary data.</text>
</comment>
<evidence type="ECO:0008006" key="3">
    <source>
        <dbReference type="Google" id="ProtNLM"/>
    </source>
</evidence>
<gene>
    <name evidence="1" type="ORF">GCM10009019_19600</name>
</gene>
<accession>A0AAV3T2M4</accession>
<organism evidence="1 2">
    <name type="scientific">Salarchaeum japonicum</name>
    <dbReference type="NCBI Taxonomy" id="555573"/>
    <lineage>
        <taxon>Archaea</taxon>
        <taxon>Methanobacteriati</taxon>
        <taxon>Methanobacteriota</taxon>
        <taxon>Stenosarchaea group</taxon>
        <taxon>Halobacteria</taxon>
        <taxon>Halobacteriales</taxon>
        <taxon>Halobacteriaceae</taxon>
    </lineage>
</organism>
<dbReference type="EMBL" id="BAAADU010000002">
    <property type="protein sequence ID" value="GAA0655836.1"/>
    <property type="molecule type" value="Genomic_DNA"/>
</dbReference>
<name>A0AAV3T2M4_9EURY</name>
<keyword evidence="2" id="KW-1185">Reference proteome</keyword>
<sequence>MEERTGDVFDDAAGIGARIDTPPQGGLSVFDPIGRTRIRVETDAENVRQQGAEDRFPMPLDAAVSFRTDTITFPVVVAIHVRQADGTHVTQTDHFAFEELPAGEYVLDLAAPIKLYVRAAGPMTVRSDADTTVIDFDGETRVAVGARSFHDSPAGTVTTTDDPRDVMAAVNAFGHALKTQEPSRSYPTLRGHPPRLERGDELVIPPALKAPETDVRMAVPPRFEYIYPAVSLAYYLGARLVPGETPEIRTADGFTYSLDREAGYERTVARTLKQVFVLDCVARTEGYYEVPLFERAALEASLDISFPDAREASPTERLATYLSVPFEAVEPYCPTWKHTADVTPSADYLELLPYLVDELAVVRTPTDDAVASATEQAETVREFYRATDGGTNGGRYVRPAAADSVEQSWAGEGTPIGASKAMVEAYENRINRSLAAGDISITVVCNDADMVEERDMTHTVYGSRDQLPFDVRQHERLTKAELKEVLAAETDFLHYIGHIDEEGIECADGKLALDDIETTGVDAFFLNACSSYRAGSKLVEAGAIGGIVTLSDVLNNAAVTMGRTLARLLNVGYPLNVALETARNESYAGGQYVTVGDGGLGIVQPESNLPDLVEVTDVRDDTVDITYRTFLTRSFDLGTMMAPTIRNESMYYLAPVKDGLTYTLSVEELVEFVQQQTPIRFEGSLHWADTFDFSRLD</sequence>